<evidence type="ECO:0000256" key="1">
    <source>
        <dbReference type="ARBA" id="ARBA00001968"/>
    </source>
</evidence>
<name>A0A1F6UHZ2_9PROT</name>
<comment type="cofactor">
    <cofactor evidence="1">
        <name>a divalent metal cation</name>
        <dbReference type="ChEBI" id="CHEBI:60240"/>
    </cofactor>
</comment>
<dbReference type="PANTHER" id="PTHR43213:SF5">
    <property type="entry name" value="BIFUNCTIONAL DTTP_UTP PYROPHOSPHATASE_METHYLTRANSFERASE PROTEIN-RELATED"/>
    <property type="match status" value="1"/>
</dbReference>
<gene>
    <name evidence="4" type="ORF">A2V58_02750</name>
</gene>
<dbReference type="Gene3D" id="3.90.950.10">
    <property type="match status" value="1"/>
</dbReference>
<protein>
    <submittedName>
        <fullName evidence="4">Septum formation protein Maf</fullName>
    </submittedName>
</protein>
<dbReference type="SUPFAM" id="SSF52972">
    <property type="entry name" value="ITPase-like"/>
    <property type="match status" value="1"/>
</dbReference>
<evidence type="ECO:0000313" key="4">
    <source>
        <dbReference type="EMBL" id="OGI56997.1"/>
    </source>
</evidence>
<dbReference type="InterPro" id="IPR029001">
    <property type="entry name" value="ITPase-like_fam"/>
</dbReference>
<accession>A0A1F6UHZ2</accession>
<dbReference type="Pfam" id="PF02545">
    <property type="entry name" value="Maf"/>
    <property type="match status" value="1"/>
</dbReference>
<comment type="caution">
    <text evidence="4">The sequence shown here is derived from an EMBL/GenBank/DDBJ whole genome shotgun (WGS) entry which is preliminary data.</text>
</comment>
<dbReference type="Proteomes" id="UP000177950">
    <property type="component" value="Unassembled WGS sequence"/>
</dbReference>
<evidence type="ECO:0000256" key="3">
    <source>
        <dbReference type="ARBA" id="ARBA00023080"/>
    </source>
</evidence>
<dbReference type="PANTHER" id="PTHR43213">
    <property type="entry name" value="BIFUNCTIONAL DTTP/UTP PYROPHOSPHATASE/METHYLTRANSFERASE PROTEIN-RELATED"/>
    <property type="match status" value="1"/>
</dbReference>
<organism evidence="4 5">
    <name type="scientific">Candidatus Muproteobacteria bacterium RBG_19FT_COMBO_61_10</name>
    <dbReference type="NCBI Taxonomy" id="1817761"/>
    <lineage>
        <taxon>Bacteria</taxon>
        <taxon>Pseudomonadati</taxon>
        <taxon>Pseudomonadota</taxon>
        <taxon>Candidatus Muproteobacteria</taxon>
    </lineage>
</organism>
<dbReference type="CDD" id="cd00555">
    <property type="entry name" value="Maf"/>
    <property type="match status" value="1"/>
</dbReference>
<dbReference type="GO" id="GO:0009117">
    <property type="term" value="P:nucleotide metabolic process"/>
    <property type="evidence" value="ECO:0007669"/>
    <property type="project" value="UniProtKB-KW"/>
</dbReference>
<feature type="non-terminal residue" evidence="4">
    <location>
        <position position="1"/>
    </location>
</feature>
<dbReference type="NCBIfam" id="TIGR00172">
    <property type="entry name" value="maf"/>
    <property type="match status" value="1"/>
</dbReference>
<evidence type="ECO:0000313" key="5">
    <source>
        <dbReference type="Proteomes" id="UP000177950"/>
    </source>
</evidence>
<reference evidence="4 5" key="1">
    <citation type="journal article" date="2016" name="Nat. Commun.">
        <title>Thousands of microbial genomes shed light on interconnected biogeochemical processes in an aquifer system.</title>
        <authorList>
            <person name="Anantharaman K."/>
            <person name="Brown C.T."/>
            <person name="Hug L.A."/>
            <person name="Sharon I."/>
            <person name="Castelle C.J."/>
            <person name="Probst A.J."/>
            <person name="Thomas B.C."/>
            <person name="Singh A."/>
            <person name="Wilkins M.J."/>
            <person name="Karaoz U."/>
            <person name="Brodie E.L."/>
            <person name="Williams K.H."/>
            <person name="Hubbard S.S."/>
            <person name="Banfield J.F."/>
        </authorList>
    </citation>
    <scope>NUCLEOTIDE SEQUENCE [LARGE SCALE GENOMIC DNA]</scope>
</reference>
<dbReference type="HAMAP" id="MF_00528">
    <property type="entry name" value="Maf"/>
    <property type="match status" value="1"/>
</dbReference>
<dbReference type="PIRSF" id="PIRSF006305">
    <property type="entry name" value="Maf"/>
    <property type="match status" value="1"/>
</dbReference>
<dbReference type="InterPro" id="IPR003697">
    <property type="entry name" value="Maf-like"/>
</dbReference>
<evidence type="ECO:0000256" key="2">
    <source>
        <dbReference type="ARBA" id="ARBA00022801"/>
    </source>
</evidence>
<keyword evidence="3" id="KW-0546">Nucleotide metabolism</keyword>
<sequence>PDVPEGRLASESPRDYVQQVACDKAQAGLRLAAALGAAGLPILAADTEVVLDAEVLGKPADRAAGLAQLRRLAGRTHEVMTALCLLHGGARHTAINISRVTFGPLSEAQIQAYWDSGEAQDKAGGYGIQGRAAAFIAHLDGSYSAVMGLPLYELTQILGKIGIDAP</sequence>
<dbReference type="AlphaFoldDB" id="A0A1F6UHZ2"/>
<dbReference type="GO" id="GO:0047429">
    <property type="term" value="F:nucleoside triphosphate diphosphatase activity"/>
    <property type="evidence" value="ECO:0007669"/>
    <property type="project" value="InterPro"/>
</dbReference>
<keyword evidence="2" id="KW-0378">Hydrolase</keyword>
<proteinExistence type="inferred from homology"/>
<dbReference type="EMBL" id="MFSV01000162">
    <property type="protein sequence ID" value="OGI56997.1"/>
    <property type="molecule type" value="Genomic_DNA"/>
</dbReference>